<proteinExistence type="inferred from homology"/>
<reference evidence="12" key="1">
    <citation type="submission" date="2025-08" db="UniProtKB">
        <authorList>
            <consortium name="RefSeq"/>
        </authorList>
    </citation>
    <scope>IDENTIFICATION</scope>
    <source>
        <tissue evidence="12">Muscle</tissue>
    </source>
</reference>
<keyword evidence="9 10" id="KW-0472">Membrane</keyword>
<evidence type="ECO:0000256" key="10">
    <source>
        <dbReference type="RuleBase" id="RU363063"/>
    </source>
</evidence>
<dbReference type="RefSeq" id="XP_022236360.1">
    <property type="nucleotide sequence ID" value="XM_022380652.1"/>
</dbReference>
<keyword evidence="8 10" id="KW-0333">Golgi apparatus</keyword>
<evidence type="ECO:0000313" key="12">
    <source>
        <dbReference type="RefSeq" id="XP_022236360.1"/>
    </source>
</evidence>
<evidence type="ECO:0000256" key="7">
    <source>
        <dbReference type="ARBA" id="ARBA00022989"/>
    </source>
</evidence>
<evidence type="ECO:0000256" key="5">
    <source>
        <dbReference type="ARBA" id="ARBA00022692"/>
    </source>
</evidence>
<dbReference type="GeneID" id="106476919"/>
<keyword evidence="7 10" id="KW-1133">Transmembrane helix</keyword>
<dbReference type="Gene3D" id="3.90.550.50">
    <property type="match status" value="1"/>
</dbReference>
<keyword evidence="5 10" id="KW-0812">Transmembrane</keyword>
<dbReference type="PANTHER" id="PTHR11214">
    <property type="entry name" value="BETA-1,3-N-ACETYLGLUCOSAMINYLTRANSFERASE"/>
    <property type="match status" value="1"/>
</dbReference>
<evidence type="ECO:0000256" key="1">
    <source>
        <dbReference type="ARBA" id="ARBA00004323"/>
    </source>
</evidence>
<comment type="subcellular location">
    <subcellularLocation>
        <location evidence="1 10">Golgi apparatus membrane</location>
        <topology evidence="1 10">Single-pass type II membrane protein</topology>
    </subcellularLocation>
</comment>
<organism evidence="11 12">
    <name type="scientific">Limulus polyphemus</name>
    <name type="common">Atlantic horseshoe crab</name>
    <dbReference type="NCBI Taxonomy" id="6850"/>
    <lineage>
        <taxon>Eukaryota</taxon>
        <taxon>Metazoa</taxon>
        <taxon>Ecdysozoa</taxon>
        <taxon>Arthropoda</taxon>
        <taxon>Chelicerata</taxon>
        <taxon>Merostomata</taxon>
        <taxon>Xiphosura</taxon>
        <taxon>Limulidae</taxon>
        <taxon>Limulus</taxon>
    </lineage>
</organism>
<dbReference type="Pfam" id="PF01762">
    <property type="entry name" value="Galactosyl_T"/>
    <property type="match status" value="1"/>
</dbReference>
<dbReference type="PANTHER" id="PTHR11214:SF314">
    <property type="entry name" value="HEXOSYLTRANSFERASE"/>
    <property type="match status" value="1"/>
</dbReference>
<dbReference type="EC" id="2.4.1.-" evidence="10"/>
<evidence type="ECO:0000256" key="8">
    <source>
        <dbReference type="ARBA" id="ARBA00023034"/>
    </source>
</evidence>
<comment type="similarity">
    <text evidence="2 10">Belongs to the glycosyltransferase 31 family.</text>
</comment>
<dbReference type="Proteomes" id="UP000694941">
    <property type="component" value="Unplaced"/>
</dbReference>
<evidence type="ECO:0000256" key="9">
    <source>
        <dbReference type="ARBA" id="ARBA00023136"/>
    </source>
</evidence>
<evidence type="ECO:0000256" key="4">
    <source>
        <dbReference type="ARBA" id="ARBA00022679"/>
    </source>
</evidence>
<evidence type="ECO:0000313" key="11">
    <source>
        <dbReference type="Proteomes" id="UP000694941"/>
    </source>
</evidence>
<dbReference type="InterPro" id="IPR002659">
    <property type="entry name" value="Glyco_trans_31"/>
</dbReference>
<feature type="transmembrane region" description="Helical" evidence="10">
    <location>
        <begin position="20"/>
        <end position="41"/>
    </location>
</feature>
<protein>
    <recommendedName>
        <fullName evidence="10">Hexosyltransferase</fullName>
        <ecNumber evidence="10">2.4.1.-</ecNumber>
    </recommendedName>
</protein>
<keyword evidence="3 10" id="KW-0328">Glycosyltransferase</keyword>
<keyword evidence="11" id="KW-1185">Reference proteome</keyword>
<accession>A0ABM1RYA5</accession>
<sequence length="344" mass="38955">MLHPNKCYLVDSCRLQNRLYAITVIGIFFLFSFELLGWIPVMPFGTFRWNRTKSYNRNASPRPTGSDFSPGSSSTVYDFPFMLRPEQTCSSRNTSFVVAVTSTPLNFARRRAIRETWGNRQQQRSFNVAVMFLLGTGLDCNVQDQLVSENQIHEDLLQGDFIDSYSNLTLKSVMALRWANNFCPGVKYFMKTDDDIFVNLPNLVSYLTHKLEPTHSWIVGCIKNHVGQPVMIKAAKAVYDFHPSLPSPHPPFVAGAGYVISGKAIGDLYSTAVRTRYLSVEDAFITGHCARKIGLFPEHDDRFSCGEAVTSVCKMINKFTGHKVTPSKQKDIWKKLKDLSCEYN</sequence>
<gene>
    <name evidence="12" type="primary">LOC106476919</name>
</gene>
<evidence type="ECO:0000256" key="2">
    <source>
        <dbReference type="ARBA" id="ARBA00008661"/>
    </source>
</evidence>
<evidence type="ECO:0000256" key="3">
    <source>
        <dbReference type="ARBA" id="ARBA00022676"/>
    </source>
</evidence>
<keyword evidence="6 10" id="KW-0735">Signal-anchor</keyword>
<evidence type="ECO:0000256" key="6">
    <source>
        <dbReference type="ARBA" id="ARBA00022968"/>
    </source>
</evidence>
<keyword evidence="4" id="KW-0808">Transferase</keyword>
<name>A0ABM1RYA5_LIMPO</name>